<dbReference type="PANTHER" id="PTHR21248:SF22">
    <property type="entry name" value="PHOSPHOLIPASE D"/>
    <property type="match status" value="1"/>
</dbReference>
<dbReference type="InterPro" id="IPR025202">
    <property type="entry name" value="PLD-like_dom"/>
</dbReference>
<organism evidence="16 17">
    <name type="scientific">Faecalimonas umbilicata</name>
    <dbReference type="NCBI Taxonomy" id="1912855"/>
    <lineage>
        <taxon>Bacteria</taxon>
        <taxon>Bacillati</taxon>
        <taxon>Bacillota</taxon>
        <taxon>Clostridia</taxon>
        <taxon>Lachnospirales</taxon>
        <taxon>Lachnospiraceae</taxon>
        <taxon>Faecalimonas</taxon>
    </lineage>
</organism>
<evidence type="ECO:0000256" key="1">
    <source>
        <dbReference type="ARBA" id="ARBA00004651"/>
    </source>
</evidence>
<dbReference type="Pfam" id="PF13091">
    <property type="entry name" value="PLDc_2"/>
    <property type="match status" value="2"/>
</dbReference>
<dbReference type="SUPFAM" id="SSF56024">
    <property type="entry name" value="Phospholipase D/nuclease"/>
    <property type="match status" value="2"/>
</dbReference>
<protein>
    <recommendedName>
        <fullName evidence="12">Cardiolipin synthase</fullName>
        <ecNumber evidence="12">2.7.8.-</ecNumber>
    </recommendedName>
</protein>
<dbReference type="Gene3D" id="3.30.870.10">
    <property type="entry name" value="Endonuclease Chain A"/>
    <property type="match status" value="2"/>
</dbReference>
<evidence type="ECO:0000256" key="9">
    <source>
        <dbReference type="ARBA" id="ARBA00023136"/>
    </source>
</evidence>
<keyword evidence="6" id="KW-0677">Repeat</keyword>
<evidence type="ECO:0000256" key="3">
    <source>
        <dbReference type="ARBA" id="ARBA00022516"/>
    </source>
</evidence>
<reference evidence="15 18" key="1">
    <citation type="journal article" date="2018" name="Int. J. Syst. Evol. Microbiol.">
        <title>Draft Genome Sequence of Faecalimonas umbilicata JCM 30896T, an Acetate-Producing Bacterium Isolated from Human Feces.</title>
        <authorList>
            <person name="Sakamoto M."/>
            <person name="Ikeyama N."/>
            <person name="Yuki M."/>
            <person name="Ohkuma M."/>
        </authorList>
    </citation>
    <scope>NUCLEOTIDE SEQUENCE [LARGE SCALE GENOMIC DNA]</scope>
    <source>
        <strain evidence="15 18">EGH7</strain>
    </source>
</reference>
<feature type="domain" description="PLD phosphodiesterase" evidence="14">
    <location>
        <begin position="273"/>
        <end position="300"/>
    </location>
</feature>
<reference evidence="16 17" key="2">
    <citation type="submission" date="2019-03" db="EMBL/GenBank/DDBJ databases">
        <title>Genomic Encyclopedia of Type Strains, Phase IV (KMG-IV): sequencing the most valuable type-strain genomes for metagenomic binning, comparative biology and taxonomic classification.</title>
        <authorList>
            <person name="Goeker M."/>
        </authorList>
    </citation>
    <scope>NUCLEOTIDE SEQUENCE [LARGE SCALE GENOMIC DNA]</scope>
    <source>
        <strain evidence="16 17">DSM 103426</strain>
    </source>
</reference>
<evidence type="ECO:0000313" key="16">
    <source>
        <dbReference type="EMBL" id="TCS68078.1"/>
    </source>
</evidence>
<evidence type="ECO:0000256" key="11">
    <source>
        <dbReference type="ARBA" id="ARBA00023264"/>
    </source>
</evidence>
<dbReference type="PROSITE" id="PS50035">
    <property type="entry name" value="PLD"/>
    <property type="match status" value="2"/>
</dbReference>
<name>A0A4R3JNG7_9FIRM</name>
<keyword evidence="4" id="KW-0808">Transferase</keyword>
<dbReference type="InterPro" id="IPR027379">
    <property type="entry name" value="CLS_N"/>
</dbReference>
<feature type="domain" description="PLD phosphodiesterase" evidence="14">
    <location>
        <begin position="452"/>
        <end position="479"/>
    </location>
</feature>
<dbReference type="GO" id="GO:0032049">
    <property type="term" value="P:cardiolipin biosynthetic process"/>
    <property type="evidence" value="ECO:0007669"/>
    <property type="project" value="UniProtKB-UniRule"/>
</dbReference>
<dbReference type="Proteomes" id="UP000294613">
    <property type="component" value="Unassembled WGS sequence"/>
</dbReference>
<dbReference type="InterPro" id="IPR001736">
    <property type="entry name" value="PLipase_D/transphosphatidylase"/>
</dbReference>
<evidence type="ECO:0000256" key="12">
    <source>
        <dbReference type="NCBIfam" id="TIGR04265"/>
    </source>
</evidence>
<feature type="transmembrane region" description="Helical" evidence="13">
    <location>
        <begin position="32"/>
        <end position="56"/>
    </location>
</feature>
<comment type="caution">
    <text evidence="16">The sequence shown here is derived from an EMBL/GenBank/DDBJ whole genome shotgun (WGS) entry which is preliminary data.</text>
</comment>
<gene>
    <name evidence="16" type="ORF">EDD74_11116</name>
    <name evidence="15" type="ORF">FAEUMB_21750</name>
</gene>
<dbReference type="EMBL" id="SLZV01000011">
    <property type="protein sequence ID" value="TCS68078.1"/>
    <property type="molecule type" value="Genomic_DNA"/>
</dbReference>
<keyword evidence="3" id="KW-0444">Lipid biosynthesis</keyword>
<evidence type="ECO:0000256" key="13">
    <source>
        <dbReference type="SAM" id="Phobius"/>
    </source>
</evidence>
<feature type="transmembrane region" description="Helical" evidence="13">
    <location>
        <begin position="97"/>
        <end position="114"/>
    </location>
</feature>
<dbReference type="PANTHER" id="PTHR21248">
    <property type="entry name" value="CARDIOLIPIN SYNTHASE"/>
    <property type="match status" value="1"/>
</dbReference>
<evidence type="ECO:0000313" key="15">
    <source>
        <dbReference type="EMBL" id="GBU05634.1"/>
    </source>
</evidence>
<dbReference type="RefSeq" id="WP_016440355.1">
    <property type="nucleotide sequence ID" value="NZ_BHEO01000008.1"/>
</dbReference>
<keyword evidence="11" id="KW-1208">Phospholipid metabolism</keyword>
<accession>A0A4R3JNG7</accession>
<dbReference type="Proteomes" id="UP000702954">
    <property type="component" value="Unassembled WGS sequence"/>
</dbReference>
<keyword evidence="10" id="KW-0594">Phospholipid biosynthesis</keyword>
<keyword evidence="5 13" id="KW-0812">Transmembrane</keyword>
<evidence type="ECO:0000256" key="4">
    <source>
        <dbReference type="ARBA" id="ARBA00022679"/>
    </source>
</evidence>
<evidence type="ECO:0000313" key="18">
    <source>
        <dbReference type="Proteomes" id="UP000702954"/>
    </source>
</evidence>
<dbReference type="GO" id="GO:0008808">
    <property type="term" value="F:cardiolipin synthase activity"/>
    <property type="evidence" value="ECO:0007669"/>
    <property type="project" value="UniProtKB-UniRule"/>
</dbReference>
<evidence type="ECO:0000256" key="7">
    <source>
        <dbReference type="ARBA" id="ARBA00022989"/>
    </source>
</evidence>
<keyword evidence="18" id="KW-1185">Reference proteome</keyword>
<evidence type="ECO:0000256" key="2">
    <source>
        <dbReference type="ARBA" id="ARBA00022475"/>
    </source>
</evidence>
<keyword evidence="8" id="KW-0443">Lipid metabolism</keyword>
<keyword evidence="2" id="KW-1003">Cell membrane</keyword>
<dbReference type="Pfam" id="PF13396">
    <property type="entry name" value="PLDc_N"/>
    <property type="match status" value="1"/>
</dbReference>
<comment type="subcellular location">
    <subcellularLocation>
        <location evidence="1">Cell membrane</location>
        <topology evidence="1">Multi-pass membrane protein</topology>
    </subcellularLocation>
</comment>
<evidence type="ECO:0000259" key="14">
    <source>
        <dbReference type="PROSITE" id="PS50035"/>
    </source>
</evidence>
<dbReference type="SMART" id="SM00155">
    <property type="entry name" value="PLDc"/>
    <property type="match status" value="2"/>
</dbReference>
<dbReference type="CDD" id="cd09160">
    <property type="entry name" value="PLDc_SMU_988_like_2"/>
    <property type="match status" value="1"/>
</dbReference>
<evidence type="ECO:0000256" key="10">
    <source>
        <dbReference type="ARBA" id="ARBA00023209"/>
    </source>
</evidence>
<sequence>MAASFCQLEKANDKREGKRGNRMEVKKKTKKGIFHIVFSRTALVFLLLIFQVVLLFEMFTSLVKYAPVMYLLLLILGSAVVIYIINRKENPAFKMSWILFVMAIPIVGMLFYLFTRVQIGTRFIGKRLQDLSLETKPYMEQDEEIIEDLRVSKPANANLAHYMSRQAGYPIKRNTSVKYFPLGEDKFEQLKTELRQAKKFIFMEYFIVEQGIMWDSILEILEEKVKEGVEVRFMYDGMCCIALLPYHYPETLQEKGIKCKMFSPIKPILSTHQNNRDHRKICVIDGHTAFTGGINLADEYINQKERFGHWKDTAVMIKGDAVQNFTIMFLQMWNVTEHQKEDYEKYLTPVQEELHRELGYVLPYGDSPFDNENIGEQVYLHILNHAKKYVHIMTPYLILDNEMVTNLTYAAKSGIEVIIIMPHIPDKWYAFAVAKTYYEELIEAGVQIYEYTPGFVHAKVFVSDDDTATVGTINLDYRSLYLHFECGTFIYNNPVVWNIEKDFQETLKKCQKVSVMDLRTRGTVMTVAGRVLRLIAPLM</sequence>
<evidence type="ECO:0000256" key="5">
    <source>
        <dbReference type="ARBA" id="ARBA00022692"/>
    </source>
</evidence>
<feature type="transmembrane region" description="Helical" evidence="13">
    <location>
        <begin position="68"/>
        <end position="85"/>
    </location>
</feature>
<dbReference type="AlphaFoldDB" id="A0A4R3JNG7"/>
<keyword evidence="9 13" id="KW-0472">Membrane</keyword>
<dbReference type="NCBIfam" id="TIGR04265">
    <property type="entry name" value="bac_cardiolipin"/>
    <property type="match status" value="1"/>
</dbReference>
<dbReference type="EMBL" id="BHEO01000008">
    <property type="protein sequence ID" value="GBU05634.1"/>
    <property type="molecule type" value="Genomic_DNA"/>
</dbReference>
<dbReference type="CDD" id="cd09154">
    <property type="entry name" value="PLDc_SMU_988_like_1"/>
    <property type="match status" value="1"/>
</dbReference>
<evidence type="ECO:0000313" key="17">
    <source>
        <dbReference type="Proteomes" id="UP000294613"/>
    </source>
</evidence>
<dbReference type="EC" id="2.7.8.-" evidence="12"/>
<dbReference type="GO" id="GO:0005886">
    <property type="term" value="C:plasma membrane"/>
    <property type="evidence" value="ECO:0007669"/>
    <property type="project" value="UniProtKB-SubCell"/>
</dbReference>
<evidence type="ECO:0000256" key="8">
    <source>
        <dbReference type="ARBA" id="ARBA00023098"/>
    </source>
</evidence>
<dbReference type="InterPro" id="IPR022924">
    <property type="entry name" value="Cardiolipin_synthase"/>
</dbReference>
<proteinExistence type="predicted"/>
<keyword evidence="7 13" id="KW-1133">Transmembrane helix</keyword>
<evidence type="ECO:0000256" key="6">
    <source>
        <dbReference type="ARBA" id="ARBA00022737"/>
    </source>
</evidence>